<proteinExistence type="predicted"/>
<dbReference type="Proteomes" id="UP000789920">
    <property type="component" value="Unassembled WGS sequence"/>
</dbReference>
<gene>
    <name evidence="1" type="ORF">RPERSI_LOCUS8598</name>
</gene>
<evidence type="ECO:0000313" key="1">
    <source>
        <dbReference type="EMBL" id="CAG8669178.1"/>
    </source>
</evidence>
<protein>
    <submittedName>
        <fullName evidence="1">36686_t:CDS:1</fullName>
    </submittedName>
</protein>
<accession>A0ACA9NQ43</accession>
<feature type="non-terminal residue" evidence="1">
    <location>
        <position position="119"/>
    </location>
</feature>
<keyword evidence="2" id="KW-1185">Reference proteome</keyword>
<sequence>MASTRIAALNIGGAAIYSALRIISDKREFHSLIFCDTNFCNSFLQIDTLIINEVSMISDDQICPTNSRCREFANKTNLPSTVRIQPRARVMFLNNSQYRHRIANGTVGIVTDLNLQIGL</sequence>
<dbReference type="EMBL" id="CAJVQC010015653">
    <property type="protein sequence ID" value="CAG8669178.1"/>
    <property type="molecule type" value="Genomic_DNA"/>
</dbReference>
<evidence type="ECO:0000313" key="2">
    <source>
        <dbReference type="Proteomes" id="UP000789920"/>
    </source>
</evidence>
<organism evidence="1 2">
    <name type="scientific">Racocetra persica</name>
    <dbReference type="NCBI Taxonomy" id="160502"/>
    <lineage>
        <taxon>Eukaryota</taxon>
        <taxon>Fungi</taxon>
        <taxon>Fungi incertae sedis</taxon>
        <taxon>Mucoromycota</taxon>
        <taxon>Glomeromycotina</taxon>
        <taxon>Glomeromycetes</taxon>
        <taxon>Diversisporales</taxon>
        <taxon>Gigasporaceae</taxon>
        <taxon>Racocetra</taxon>
    </lineage>
</organism>
<name>A0ACA9NQ43_9GLOM</name>
<reference evidence="1" key="1">
    <citation type="submission" date="2021-06" db="EMBL/GenBank/DDBJ databases">
        <authorList>
            <person name="Kallberg Y."/>
            <person name="Tangrot J."/>
            <person name="Rosling A."/>
        </authorList>
    </citation>
    <scope>NUCLEOTIDE SEQUENCE</scope>
    <source>
        <strain evidence="1">MA461A</strain>
    </source>
</reference>
<comment type="caution">
    <text evidence="1">The sequence shown here is derived from an EMBL/GenBank/DDBJ whole genome shotgun (WGS) entry which is preliminary data.</text>
</comment>